<feature type="region of interest" description="Disordered" evidence="1">
    <location>
        <begin position="166"/>
        <end position="198"/>
    </location>
</feature>
<evidence type="ECO:0000313" key="3">
    <source>
        <dbReference type="Proteomes" id="UP000324222"/>
    </source>
</evidence>
<feature type="region of interest" description="Disordered" evidence="1">
    <location>
        <begin position="125"/>
        <end position="144"/>
    </location>
</feature>
<feature type="region of interest" description="Disordered" evidence="1">
    <location>
        <begin position="228"/>
        <end position="268"/>
    </location>
</feature>
<keyword evidence="3" id="KW-1185">Reference proteome</keyword>
<accession>A0A5B7IG18</accession>
<dbReference type="AlphaFoldDB" id="A0A5B7IG18"/>
<comment type="caution">
    <text evidence="2">The sequence shown here is derived from an EMBL/GenBank/DDBJ whole genome shotgun (WGS) entry which is preliminary data.</text>
</comment>
<dbReference type="EMBL" id="VSRR010060594">
    <property type="protein sequence ID" value="MPC82742.1"/>
    <property type="molecule type" value="Genomic_DNA"/>
</dbReference>
<reference evidence="2 3" key="1">
    <citation type="submission" date="2019-05" db="EMBL/GenBank/DDBJ databases">
        <title>Another draft genome of Portunus trituberculatus and its Hox gene families provides insights of decapod evolution.</title>
        <authorList>
            <person name="Jeong J.-H."/>
            <person name="Song I."/>
            <person name="Kim S."/>
            <person name="Choi T."/>
            <person name="Kim D."/>
            <person name="Ryu S."/>
            <person name="Kim W."/>
        </authorList>
    </citation>
    <scope>NUCLEOTIDE SEQUENCE [LARGE SCALE GENOMIC DNA]</scope>
    <source>
        <tissue evidence="2">Muscle</tissue>
    </source>
</reference>
<proteinExistence type="predicted"/>
<gene>
    <name evidence="2" type="ORF">E2C01_077425</name>
</gene>
<dbReference type="Proteomes" id="UP000324222">
    <property type="component" value="Unassembled WGS sequence"/>
</dbReference>
<organism evidence="2 3">
    <name type="scientific">Portunus trituberculatus</name>
    <name type="common">Swimming crab</name>
    <name type="synonym">Neptunus trituberculatus</name>
    <dbReference type="NCBI Taxonomy" id="210409"/>
    <lineage>
        <taxon>Eukaryota</taxon>
        <taxon>Metazoa</taxon>
        <taxon>Ecdysozoa</taxon>
        <taxon>Arthropoda</taxon>
        <taxon>Crustacea</taxon>
        <taxon>Multicrustacea</taxon>
        <taxon>Malacostraca</taxon>
        <taxon>Eumalacostraca</taxon>
        <taxon>Eucarida</taxon>
        <taxon>Decapoda</taxon>
        <taxon>Pleocyemata</taxon>
        <taxon>Brachyura</taxon>
        <taxon>Eubrachyura</taxon>
        <taxon>Portunoidea</taxon>
        <taxon>Portunidae</taxon>
        <taxon>Portuninae</taxon>
        <taxon>Portunus</taxon>
    </lineage>
</organism>
<sequence>MCESLQAGVASPPNLIWCRKANARGDAGPPATTRLPVEPRRRAAGTSFPNTATILTEHLARVAHQFYEWDSSTQHSQSARACGVIERHALLRTQRYKSISRKLFKPAVRTRVSAHRVLCFARQHQPDGRLSTSRAQHGASDSLEPHVQVQLGISVSPLRAGRRASPVAPVSSAWGRGATNGTQQHGSRWAETGGPEEHWRGRARLPTLYLTKSRDLQVGVFTGHVGARFPPHDSSSAHCKRSASPLVARAGPPLQDLEGRAGRGCKAY</sequence>
<name>A0A5B7IG18_PORTR</name>
<evidence type="ECO:0000256" key="1">
    <source>
        <dbReference type="SAM" id="MobiDB-lite"/>
    </source>
</evidence>
<protein>
    <submittedName>
        <fullName evidence="2">Uncharacterized protein</fullName>
    </submittedName>
</protein>
<evidence type="ECO:0000313" key="2">
    <source>
        <dbReference type="EMBL" id="MPC82742.1"/>
    </source>
</evidence>